<accession>A0A087H4Z1</accession>
<keyword evidence="12 18" id="KW-0067">ATP-binding</keyword>
<dbReference type="CDD" id="cd06899">
    <property type="entry name" value="lectin_legume_LecRK_Arcelin_ConA"/>
    <property type="match status" value="2"/>
</dbReference>
<keyword evidence="14 19" id="KW-0472">Membrane</keyword>
<sequence length="1078" mass="122039">MIMSRKIDFLMVLVIIALINTENSLGRLVLEGSTGLINGFTTLTNTKKHVYGQAFFDEPFPFKNSTNGNMTSFSLTFFFAIVPEHRDRGSHGMAFVVSPTRGIPGAFADGYLGIFNNTNNGRSSNHVIAVELDINKDDEFGDIDDNHVGININGMRSTKSAPAGYYDENGQFKKLSLISGNLLRVTIVYSQEEKQLNVTLSSPEEAYYPSQPLLFLKRDLSSYKEQLYLVYDFMPNGSLDKYLYRRANQEQLTWNQRFKIIKDIASALCYLHHEWVQVVIHRDIKPANVLIDHQMNARLGDFGLAKLHDQGFDPQTSRVVGTFWYIAPEIMRSGRATTGTDVYAFGLFILEVSCGRRLIVPQAATNEVELTEYTLDRWENGDILEAANERLRHEHNREQLELVLKLGVLCSHQVAGVRPDMSKVVRILNGDSQLPDNLLDIVKAEKNLSLLTDAESYAGIGRIFQRTLTSTKKHAYGQAFDNKPFPFKYPGGIMRPFSFHFFFAIAPEHKHKGSHGMAFVISPTRGISSASADQYLGIFNQTNNGNNSNHVIAVEFDINKDDEFGDINDNHVGININGMRSIVSAPAGYYDQYGQFKNLSLISGDLLRVTILYNERKKQLNVTLSLPKEAYYPNQPLLSLNHDLSPYLSENMYVGFTASTGSVGALHYLLLWYKYTIAFVPEMDFKIPTFPPYPKAKSEVLRIILLTFLALALFAALVALSLFFYKRRHEKVKEVLEEWEIQCGPHRFTYKELFKATKGFKQLLGKGGFGQVFKGMLPSTGAEIAVKRISHDSRQGMQEFVAEISTIGRLRHPNLVRLQGYCKHKKELYLVYDFMPNGSLDKYLYQRGNQEELTWDQRFKIIKDVASALCYLHHDWVQVVIHRDIKPANVLIDHQMNARLGDFGLAKLYDQGFDPQISRVAGTFGYIAPELIRSGRATTGTDVYAFGLFMLEVTCGRRLIEPRQAENEVVLVEWALDRWENGDILEAASERFRQEHNREQLELVLKLGVLCSHQVAAVRPDMSNVVKFLNGDSMLPGNLLDTVLAETVRMWSETSIVVPSQVSIHSLTFTEPFTSQGR</sequence>
<evidence type="ECO:0000256" key="7">
    <source>
        <dbReference type="ARBA" id="ARBA00022692"/>
    </source>
</evidence>
<evidence type="ECO:0000256" key="19">
    <source>
        <dbReference type="SAM" id="Phobius"/>
    </source>
</evidence>
<evidence type="ECO:0000256" key="20">
    <source>
        <dbReference type="SAM" id="SignalP"/>
    </source>
</evidence>
<evidence type="ECO:0000256" key="17">
    <source>
        <dbReference type="ARBA" id="ARBA00048679"/>
    </source>
</evidence>
<dbReference type="EMBL" id="CM002872">
    <property type="protein sequence ID" value="KFK37193.1"/>
    <property type="molecule type" value="Genomic_DNA"/>
</dbReference>
<dbReference type="AlphaFoldDB" id="A0A087H4Z1"/>
<comment type="similarity">
    <text evidence="2">In the N-terminal section; belongs to the leguminous lectin family.</text>
</comment>
<organism evidence="22 23">
    <name type="scientific">Arabis alpina</name>
    <name type="common">Alpine rock-cress</name>
    <dbReference type="NCBI Taxonomy" id="50452"/>
    <lineage>
        <taxon>Eukaryota</taxon>
        <taxon>Viridiplantae</taxon>
        <taxon>Streptophyta</taxon>
        <taxon>Embryophyta</taxon>
        <taxon>Tracheophyta</taxon>
        <taxon>Spermatophyta</taxon>
        <taxon>Magnoliopsida</taxon>
        <taxon>eudicotyledons</taxon>
        <taxon>Gunneridae</taxon>
        <taxon>Pentapetalae</taxon>
        <taxon>rosids</taxon>
        <taxon>malvids</taxon>
        <taxon>Brassicales</taxon>
        <taxon>Brassicaceae</taxon>
        <taxon>Arabideae</taxon>
        <taxon>Arabis</taxon>
    </lineage>
</organism>
<dbReference type="InterPro" id="IPR011009">
    <property type="entry name" value="Kinase-like_dom_sf"/>
</dbReference>
<evidence type="ECO:0000259" key="21">
    <source>
        <dbReference type="PROSITE" id="PS50011"/>
    </source>
</evidence>
<dbReference type="FunFam" id="1.10.510.10:FF:000108">
    <property type="entry name" value="L-type lectin-domain containing receptor kinase S.4"/>
    <property type="match status" value="2"/>
</dbReference>
<keyword evidence="23" id="KW-1185">Reference proteome</keyword>
<protein>
    <recommendedName>
        <fullName evidence="4">non-specific serine/threonine protein kinase</fullName>
        <ecNumber evidence="4">2.7.11.1</ecNumber>
    </recommendedName>
</protein>
<feature type="signal peptide" evidence="20">
    <location>
        <begin position="1"/>
        <end position="26"/>
    </location>
</feature>
<feature type="domain" description="Protein kinase" evidence="21">
    <location>
        <begin position="155"/>
        <end position="415"/>
    </location>
</feature>
<evidence type="ECO:0000256" key="11">
    <source>
        <dbReference type="ARBA" id="ARBA00022777"/>
    </source>
</evidence>
<dbReference type="InterPro" id="IPR008271">
    <property type="entry name" value="Ser/Thr_kinase_AS"/>
</dbReference>
<keyword evidence="10 18" id="KW-0547">Nucleotide-binding</keyword>
<keyword evidence="5" id="KW-0723">Serine/threonine-protein kinase</keyword>
<feature type="chain" id="PRO_5001822874" description="non-specific serine/threonine protein kinase" evidence="20">
    <location>
        <begin position="27"/>
        <end position="1078"/>
    </location>
</feature>
<dbReference type="PROSITE" id="PS50011">
    <property type="entry name" value="PROTEIN_KINASE_DOM"/>
    <property type="match status" value="2"/>
</dbReference>
<reference evidence="23" key="1">
    <citation type="journal article" date="2015" name="Nat. Plants">
        <title>Genome expansion of Arabis alpina linked with retrotransposition and reduced symmetric DNA methylation.</title>
        <authorList>
            <person name="Willing E.M."/>
            <person name="Rawat V."/>
            <person name="Mandakova T."/>
            <person name="Maumus F."/>
            <person name="James G.V."/>
            <person name="Nordstroem K.J."/>
            <person name="Becker C."/>
            <person name="Warthmann N."/>
            <person name="Chica C."/>
            <person name="Szarzynska B."/>
            <person name="Zytnicki M."/>
            <person name="Albani M.C."/>
            <person name="Kiefer C."/>
            <person name="Bergonzi S."/>
            <person name="Castaings L."/>
            <person name="Mateos J.L."/>
            <person name="Berns M.C."/>
            <person name="Bujdoso N."/>
            <person name="Piofczyk T."/>
            <person name="de Lorenzo L."/>
            <person name="Barrero-Sicilia C."/>
            <person name="Mateos I."/>
            <person name="Piednoel M."/>
            <person name="Hagmann J."/>
            <person name="Chen-Min-Tao R."/>
            <person name="Iglesias-Fernandez R."/>
            <person name="Schuster S.C."/>
            <person name="Alonso-Blanco C."/>
            <person name="Roudier F."/>
            <person name="Carbonero P."/>
            <person name="Paz-Ares J."/>
            <person name="Davis S.J."/>
            <person name="Pecinka A."/>
            <person name="Quesneville H."/>
            <person name="Colot V."/>
            <person name="Lysak M.A."/>
            <person name="Weigel D."/>
            <person name="Coupland G."/>
            <person name="Schneeberger K."/>
        </authorList>
    </citation>
    <scope>NUCLEOTIDE SEQUENCE [LARGE SCALE GENOMIC DNA]</scope>
    <source>
        <strain evidence="23">cv. Pajares</strain>
    </source>
</reference>
<keyword evidence="11" id="KW-0418">Kinase</keyword>
<dbReference type="EC" id="2.7.11.1" evidence="4"/>
<keyword evidence="15" id="KW-0675">Receptor</keyword>
<evidence type="ECO:0000256" key="10">
    <source>
        <dbReference type="ARBA" id="ARBA00022741"/>
    </source>
</evidence>
<evidence type="ECO:0000256" key="8">
    <source>
        <dbReference type="ARBA" id="ARBA00022729"/>
    </source>
</evidence>
<dbReference type="InterPro" id="IPR050528">
    <property type="entry name" value="L-type_Lectin-RKs"/>
</dbReference>
<comment type="catalytic activity">
    <reaction evidence="17">
        <text>L-seryl-[protein] + ATP = O-phospho-L-seryl-[protein] + ADP + H(+)</text>
        <dbReference type="Rhea" id="RHEA:17989"/>
        <dbReference type="Rhea" id="RHEA-COMP:9863"/>
        <dbReference type="Rhea" id="RHEA-COMP:11604"/>
        <dbReference type="ChEBI" id="CHEBI:15378"/>
        <dbReference type="ChEBI" id="CHEBI:29999"/>
        <dbReference type="ChEBI" id="CHEBI:30616"/>
        <dbReference type="ChEBI" id="CHEBI:83421"/>
        <dbReference type="ChEBI" id="CHEBI:456216"/>
        <dbReference type="EC" id="2.7.11.1"/>
    </reaction>
</comment>
<dbReference type="InterPro" id="IPR017441">
    <property type="entry name" value="Protein_kinase_ATP_BS"/>
</dbReference>
<proteinExistence type="inferred from homology"/>
<evidence type="ECO:0000256" key="13">
    <source>
        <dbReference type="ARBA" id="ARBA00022989"/>
    </source>
</evidence>
<evidence type="ECO:0000256" key="3">
    <source>
        <dbReference type="ARBA" id="ARBA00010217"/>
    </source>
</evidence>
<keyword evidence="8 20" id="KW-0732">Signal</keyword>
<dbReference type="OrthoDB" id="543442at2759"/>
<comment type="subcellular location">
    <subcellularLocation>
        <location evidence="1">Membrane</location>
        <topology evidence="1">Single-pass type I membrane protein</topology>
    </subcellularLocation>
</comment>
<keyword evidence="6" id="KW-0808">Transferase</keyword>
<evidence type="ECO:0000256" key="9">
    <source>
        <dbReference type="ARBA" id="ARBA00022734"/>
    </source>
</evidence>
<dbReference type="GO" id="GO:0004674">
    <property type="term" value="F:protein serine/threonine kinase activity"/>
    <property type="evidence" value="ECO:0007669"/>
    <property type="project" value="UniProtKB-KW"/>
</dbReference>
<dbReference type="GO" id="GO:0030246">
    <property type="term" value="F:carbohydrate binding"/>
    <property type="evidence" value="ECO:0007669"/>
    <property type="project" value="UniProtKB-KW"/>
</dbReference>
<dbReference type="Pfam" id="PF00139">
    <property type="entry name" value="Lectin_legB"/>
    <property type="match status" value="2"/>
</dbReference>
<dbReference type="Gene3D" id="3.30.200.20">
    <property type="entry name" value="Phosphorylase Kinase, domain 1"/>
    <property type="match status" value="1"/>
</dbReference>
<feature type="domain" description="Protein kinase" evidence="21">
    <location>
        <begin position="758"/>
        <end position="1016"/>
    </location>
</feature>
<dbReference type="SMART" id="SM00220">
    <property type="entry name" value="S_TKc"/>
    <property type="match status" value="2"/>
</dbReference>
<dbReference type="Gene3D" id="1.10.510.10">
    <property type="entry name" value="Transferase(Phosphotransferase) domain 1"/>
    <property type="match status" value="2"/>
</dbReference>
<dbReference type="PANTHER" id="PTHR27007">
    <property type="match status" value="1"/>
</dbReference>
<feature type="transmembrane region" description="Helical" evidence="19">
    <location>
        <begin position="700"/>
        <end position="725"/>
    </location>
</feature>
<keyword evidence="9" id="KW-0430">Lectin</keyword>
<dbReference type="SUPFAM" id="SSF56112">
    <property type="entry name" value="Protein kinase-like (PK-like)"/>
    <property type="match status" value="2"/>
</dbReference>
<dbReference type="GO" id="GO:0016020">
    <property type="term" value="C:membrane"/>
    <property type="evidence" value="ECO:0007669"/>
    <property type="project" value="UniProtKB-SubCell"/>
</dbReference>
<dbReference type="PROSITE" id="PS00108">
    <property type="entry name" value="PROTEIN_KINASE_ST"/>
    <property type="match status" value="2"/>
</dbReference>
<evidence type="ECO:0000256" key="14">
    <source>
        <dbReference type="ARBA" id="ARBA00023136"/>
    </source>
</evidence>
<comment type="similarity">
    <text evidence="3">In the C-terminal section; belongs to the protein kinase superfamily. Ser/Thr protein kinase family.</text>
</comment>
<evidence type="ECO:0000256" key="12">
    <source>
        <dbReference type="ARBA" id="ARBA00022840"/>
    </source>
</evidence>
<evidence type="ECO:0000256" key="4">
    <source>
        <dbReference type="ARBA" id="ARBA00012513"/>
    </source>
</evidence>
<comment type="catalytic activity">
    <reaction evidence="16">
        <text>L-threonyl-[protein] + ATP = O-phospho-L-threonyl-[protein] + ADP + H(+)</text>
        <dbReference type="Rhea" id="RHEA:46608"/>
        <dbReference type="Rhea" id="RHEA-COMP:11060"/>
        <dbReference type="Rhea" id="RHEA-COMP:11605"/>
        <dbReference type="ChEBI" id="CHEBI:15378"/>
        <dbReference type="ChEBI" id="CHEBI:30013"/>
        <dbReference type="ChEBI" id="CHEBI:30616"/>
        <dbReference type="ChEBI" id="CHEBI:61977"/>
        <dbReference type="ChEBI" id="CHEBI:456216"/>
        <dbReference type="EC" id="2.7.11.1"/>
    </reaction>
</comment>
<dbReference type="InterPro" id="IPR000719">
    <property type="entry name" value="Prot_kinase_dom"/>
</dbReference>
<dbReference type="InterPro" id="IPR001220">
    <property type="entry name" value="Legume_lectin_dom"/>
</dbReference>
<dbReference type="InterPro" id="IPR013320">
    <property type="entry name" value="ConA-like_dom_sf"/>
</dbReference>
<dbReference type="GO" id="GO:0005524">
    <property type="term" value="F:ATP binding"/>
    <property type="evidence" value="ECO:0007669"/>
    <property type="project" value="UniProtKB-UniRule"/>
</dbReference>
<keyword evidence="13 19" id="KW-1133">Transmembrane helix</keyword>
<evidence type="ECO:0000313" key="22">
    <source>
        <dbReference type="EMBL" id="KFK37193.1"/>
    </source>
</evidence>
<evidence type="ECO:0000256" key="18">
    <source>
        <dbReference type="PROSITE-ProRule" id="PRU10141"/>
    </source>
</evidence>
<dbReference type="Proteomes" id="UP000029120">
    <property type="component" value="Chromosome 4"/>
</dbReference>
<keyword evidence="7 19" id="KW-0812">Transmembrane</keyword>
<evidence type="ECO:0000256" key="2">
    <source>
        <dbReference type="ARBA" id="ARBA00008536"/>
    </source>
</evidence>
<name>A0A087H4Z1_ARAAL</name>
<evidence type="ECO:0000256" key="15">
    <source>
        <dbReference type="ARBA" id="ARBA00023170"/>
    </source>
</evidence>
<dbReference type="Gramene" id="KFK37193">
    <property type="protein sequence ID" value="KFK37193"/>
    <property type="gene ID" value="AALP_AA4G226200"/>
</dbReference>
<evidence type="ECO:0000256" key="16">
    <source>
        <dbReference type="ARBA" id="ARBA00047899"/>
    </source>
</evidence>
<dbReference type="SUPFAM" id="SSF49899">
    <property type="entry name" value="Concanavalin A-like lectins/glucanases"/>
    <property type="match status" value="2"/>
</dbReference>
<evidence type="ECO:0000256" key="1">
    <source>
        <dbReference type="ARBA" id="ARBA00004479"/>
    </source>
</evidence>
<dbReference type="Gene3D" id="2.60.120.200">
    <property type="match status" value="2"/>
</dbReference>
<feature type="binding site" evidence="18">
    <location>
        <position position="787"/>
    </location>
    <ligand>
        <name>ATP</name>
        <dbReference type="ChEBI" id="CHEBI:30616"/>
    </ligand>
</feature>
<dbReference type="Pfam" id="PF00069">
    <property type="entry name" value="Pkinase"/>
    <property type="match status" value="1"/>
</dbReference>
<dbReference type="FunFam" id="3.30.200.20:FF:000178">
    <property type="entry name" value="serine/threonine-protein kinase PBS1-like"/>
    <property type="match status" value="1"/>
</dbReference>
<evidence type="ECO:0000256" key="6">
    <source>
        <dbReference type="ARBA" id="ARBA00022679"/>
    </source>
</evidence>
<evidence type="ECO:0000313" key="23">
    <source>
        <dbReference type="Proteomes" id="UP000029120"/>
    </source>
</evidence>
<dbReference type="PROSITE" id="PS00107">
    <property type="entry name" value="PROTEIN_KINASE_ATP"/>
    <property type="match status" value="1"/>
</dbReference>
<gene>
    <name evidence="22" type="ordered locus">AALP_Aa4g226200</name>
</gene>
<evidence type="ECO:0000256" key="5">
    <source>
        <dbReference type="ARBA" id="ARBA00022527"/>
    </source>
</evidence>